<dbReference type="Proteomes" id="UP000326062">
    <property type="component" value="Unassembled WGS sequence"/>
</dbReference>
<dbReference type="PANTHER" id="PTHR31283:SF16">
    <property type="entry name" value="CTAG2 LIKE 2"/>
    <property type="match status" value="1"/>
</dbReference>
<dbReference type="AlphaFoldDB" id="A0A5N3VXM8"/>
<accession>A0A5N3VXM8</accession>
<dbReference type="GO" id="GO:0000408">
    <property type="term" value="C:EKC/KEOPS complex"/>
    <property type="evidence" value="ECO:0007669"/>
    <property type="project" value="TreeGrafter"/>
</dbReference>
<keyword evidence="4" id="KW-1185">Reference proteome</keyword>
<dbReference type="EMBL" id="VCEB01000039">
    <property type="protein sequence ID" value="KAB0354116.1"/>
    <property type="molecule type" value="Genomic_DNA"/>
</dbReference>
<feature type="region of interest" description="Disordered" evidence="2">
    <location>
        <begin position="1"/>
        <end position="45"/>
    </location>
</feature>
<dbReference type="PANTHER" id="PTHR31283">
    <property type="entry name" value="EKC/KEOPS COMPLEX SUBUNIT PCC1 FAMILY MEMBER"/>
    <property type="match status" value="1"/>
</dbReference>
<evidence type="ECO:0000313" key="3">
    <source>
        <dbReference type="EMBL" id="KAB0354116.1"/>
    </source>
</evidence>
<proteinExistence type="inferred from homology"/>
<dbReference type="Pfam" id="PF09341">
    <property type="entry name" value="Pcc1"/>
    <property type="match status" value="1"/>
</dbReference>
<protein>
    <submittedName>
        <fullName evidence="3">Uncharacterized protein</fullName>
    </submittedName>
</protein>
<evidence type="ECO:0000256" key="2">
    <source>
        <dbReference type="SAM" id="MobiDB-lite"/>
    </source>
</evidence>
<comment type="similarity">
    <text evidence="1">Belongs to the CTAG/PCC1 family.</text>
</comment>
<reference evidence="3 4" key="1">
    <citation type="submission" date="2019-06" db="EMBL/GenBank/DDBJ databases">
        <title>Discovery of a novel chromosome fission-fusion reversal in muntjac.</title>
        <authorList>
            <person name="Mudd A.B."/>
            <person name="Bredeson J.V."/>
            <person name="Baum R."/>
            <person name="Hockemeyer D."/>
            <person name="Rokhsar D.S."/>
        </authorList>
    </citation>
    <scope>NUCLEOTIDE SEQUENCE [LARGE SCALE GENOMIC DNA]</scope>
    <source>
        <strain evidence="3">UCam_UCB_Mr</strain>
        <tissue evidence="3">Fibroblast cell line</tissue>
    </source>
</reference>
<evidence type="ECO:0000256" key="1">
    <source>
        <dbReference type="ARBA" id="ARBA00007073"/>
    </source>
</evidence>
<sequence>MRPCQSNSGSAKGEDGHRAPEGQGGPGRGRGERAPRAPGPGGDVAPVAVRHRCGVLVLTLRVPFQSLLEADMARIIQKEFAVNGCDLMVRWTAEDLAFIRISINPFLDQLSLVIQSIRSLVIPPFLG</sequence>
<dbReference type="InterPro" id="IPR015419">
    <property type="entry name" value="CTAG/Pcc1"/>
</dbReference>
<organism evidence="3 4">
    <name type="scientific">Muntiacus reevesi</name>
    <name type="common">Reeves' muntjac</name>
    <name type="synonym">Cervus reevesi</name>
    <dbReference type="NCBI Taxonomy" id="9886"/>
    <lineage>
        <taxon>Eukaryota</taxon>
        <taxon>Metazoa</taxon>
        <taxon>Chordata</taxon>
        <taxon>Craniata</taxon>
        <taxon>Vertebrata</taxon>
        <taxon>Euteleostomi</taxon>
        <taxon>Mammalia</taxon>
        <taxon>Eutheria</taxon>
        <taxon>Laurasiatheria</taxon>
        <taxon>Artiodactyla</taxon>
        <taxon>Ruminantia</taxon>
        <taxon>Pecora</taxon>
        <taxon>Cervidae</taxon>
        <taxon>Muntiacinae</taxon>
        <taxon>Muntiacus</taxon>
    </lineage>
</organism>
<dbReference type="GO" id="GO:0070525">
    <property type="term" value="P:tRNA threonylcarbamoyladenosine metabolic process"/>
    <property type="evidence" value="ECO:0007669"/>
    <property type="project" value="TreeGrafter"/>
</dbReference>
<dbReference type="Gene3D" id="3.30.310.50">
    <property type="entry name" value="Alpha-D-phosphohexomutase, C-terminal domain"/>
    <property type="match status" value="1"/>
</dbReference>
<evidence type="ECO:0000313" key="4">
    <source>
        <dbReference type="Proteomes" id="UP000326062"/>
    </source>
</evidence>
<gene>
    <name evidence="3" type="ORF">FD755_023191</name>
</gene>
<name>A0A5N3VXM8_MUNRE</name>
<comment type="caution">
    <text evidence="3">The sequence shown here is derived from an EMBL/GenBank/DDBJ whole genome shotgun (WGS) entry which is preliminary data.</text>
</comment>
<feature type="compositionally biased region" description="Polar residues" evidence="2">
    <location>
        <begin position="1"/>
        <end position="10"/>
    </location>
</feature>